<dbReference type="EMBL" id="BARS01046438">
    <property type="protein sequence ID" value="GAG29545.1"/>
    <property type="molecule type" value="Genomic_DNA"/>
</dbReference>
<accession>X0WFW0</accession>
<comment type="caution">
    <text evidence="1">The sequence shown here is derived from an EMBL/GenBank/DDBJ whole genome shotgun (WGS) entry which is preliminary data.</text>
</comment>
<proteinExistence type="predicted"/>
<reference evidence="1" key="1">
    <citation type="journal article" date="2014" name="Front. Microbiol.">
        <title>High frequency of phylogenetically diverse reductive dehalogenase-homologous genes in deep subseafloor sedimentary metagenomes.</title>
        <authorList>
            <person name="Kawai M."/>
            <person name="Futagami T."/>
            <person name="Toyoda A."/>
            <person name="Takaki Y."/>
            <person name="Nishi S."/>
            <person name="Hori S."/>
            <person name="Arai W."/>
            <person name="Tsubouchi T."/>
            <person name="Morono Y."/>
            <person name="Uchiyama I."/>
            <person name="Ito T."/>
            <person name="Fujiyama A."/>
            <person name="Inagaki F."/>
            <person name="Takami H."/>
        </authorList>
    </citation>
    <scope>NUCLEOTIDE SEQUENCE</scope>
    <source>
        <strain evidence="1">Expedition CK06-06</strain>
    </source>
</reference>
<gene>
    <name evidence="1" type="ORF">S01H1_69908</name>
</gene>
<dbReference type="AlphaFoldDB" id="X0WFW0"/>
<name>X0WFW0_9ZZZZ</name>
<feature type="non-terminal residue" evidence="1">
    <location>
        <position position="116"/>
    </location>
</feature>
<sequence>MSRKQMNKMEAKKYRWKSWISSERFNFTKKITHDSVVNALQEFLVVPWYLILTGKSRAALKKYTKNPLASPFIRSYLNDLPDSFHRNGSFFGPKIIMGALLVEFQKDTLVNFKTAT</sequence>
<evidence type="ECO:0000313" key="1">
    <source>
        <dbReference type="EMBL" id="GAG29545.1"/>
    </source>
</evidence>
<protein>
    <submittedName>
        <fullName evidence="1">Uncharacterized protein</fullName>
    </submittedName>
</protein>
<organism evidence="1">
    <name type="scientific">marine sediment metagenome</name>
    <dbReference type="NCBI Taxonomy" id="412755"/>
    <lineage>
        <taxon>unclassified sequences</taxon>
        <taxon>metagenomes</taxon>
        <taxon>ecological metagenomes</taxon>
    </lineage>
</organism>